<sequence>KPAEATALIDCGAEGEFIDWQYVCRNGIKSHELNKHIPVQNVDGTLNKNGKITWYCNLSCSIRDIPMKTCFFVTSLGGEDMIL</sequence>
<gene>
    <name evidence="1" type="ORF">CY34DRAFT_68887</name>
</gene>
<name>A0A0D0AQ14_9AGAM</name>
<evidence type="ECO:0008006" key="3">
    <source>
        <dbReference type="Google" id="ProtNLM"/>
    </source>
</evidence>
<reference evidence="2" key="2">
    <citation type="submission" date="2015-01" db="EMBL/GenBank/DDBJ databases">
        <title>Evolutionary Origins and Diversification of the Mycorrhizal Mutualists.</title>
        <authorList>
            <consortium name="DOE Joint Genome Institute"/>
            <consortium name="Mycorrhizal Genomics Consortium"/>
            <person name="Kohler A."/>
            <person name="Kuo A."/>
            <person name="Nagy L.G."/>
            <person name="Floudas D."/>
            <person name="Copeland A."/>
            <person name="Barry K.W."/>
            <person name="Cichocki N."/>
            <person name="Veneault-Fourrey C."/>
            <person name="LaButti K."/>
            <person name="Lindquist E.A."/>
            <person name="Lipzen A."/>
            <person name="Lundell T."/>
            <person name="Morin E."/>
            <person name="Murat C."/>
            <person name="Riley R."/>
            <person name="Ohm R."/>
            <person name="Sun H."/>
            <person name="Tunlid A."/>
            <person name="Henrissat B."/>
            <person name="Grigoriev I.V."/>
            <person name="Hibbett D.S."/>
            <person name="Martin F."/>
        </authorList>
    </citation>
    <scope>NUCLEOTIDE SEQUENCE [LARGE SCALE GENOMIC DNA]</scope>
    <source>
        <strain evidence="2">UH-Slu-Lm8-n1</strain>
    </source>
</reference>
<evidence type="ECO:0000313" key="1">
    <source>
        <dbReference type="EMBL" id="KIK36417.1"/>
    </source>
</evidence>
<feature type="non-terminal residue" evidence="1">
    <location>
        <position position="83"/>
    </location>
</feature>
<dbReference type="InParanoid" id="A0A0D0AQ14"/>
<dbReference type="AlphaFoldDB" id="A0A0D0AQ14"/>
<reference evidence="1 2" key="1">
    <citation type="submission" date="2014-04" db="EMBL/GenBank/DDBJ databases">
        <authorList>
            <consortium name="DOE Joint Genome Institute"/>
            <person name="Kuo A."/>
            <person name="Ruytinx J."/>
            <person name="Rineau F."/>
            <person name="Colpaert J."/>
            <person name="Kohler A."/>
            <person name="Nagy L.G."/>
            <person name="Floudas D."/>
            <person name="Copeland A."/>
            <person name="Barry K.W."/>
            <person name="Cichocki N."/>
            <person name="Veneault-Fourrey C."/>
            <person name="LaButti K."/>
            <person name="Lindquist E.A."/>
            <person name="Lipzen A."/>
            <person name="Lundell T."/>
            <person name="Morin E."/>
            <person name="Murat C."/>
            <person name="Sun H."/>
            <person name="Tunlid A."/>
            <person name="Henrissat B."/>
            <person name="Grigoriev I.V."/>
            <person name="Hibbett D.S."/>
            <person name="Martin F."/>
            <person name="Nordberg H.P."/>
            <person name="Cantor M.N."/>
            <person name="Hua S.X."/>
        </authorList>
    </citation>
    <scope>NUCLEOTIDE SEQUENCE [LARGE SCALE GENOMIC DNA]</scope>
    <source>
        <strain evidence="1 2">UH-Slu-Lm8-n1</strain>
    </source>
</reference>
<evidence type="ECO:0000313" key="2">
    <source>
        <dbReference type="Proteomes" id="UP000054485"/>
    </source>
</evidence>
<keyword evidence="2" id="KW-1185">Reference proteome</keyword>
<dbReference type="EMBL" id="KN835531">
    <property type="protein sequence ID" value="KIK36417.1"/>
    <property type="molecule type" value="Genomic_DNA"/>
</dbReference>
<proteinExistence type="predicted"/>
<dbReference type="HOGENOM" id="CLU_000384_32_0_1"/>
<feature type="non-terminal residue" evidence="1">
    <location>
        <position position="1"/>
    </location>
</feature>
<dbReference type="Proteomes" id="UP000054485">
    <property type="component" value="Unassembled WGS sequence"/>
</dbReference>
<dbReference type="CDD" id="cd00303">
    <property type="entry name" value="retropepsin_like"/>
    <property type="match status" value="1"/>
</dbReference>
<accession>A0A0D0AQ14</accession>
<protein>
    <recommendedName>
        <fullName evidence="3">Peptidase A2 domain-containing protein</fullName>
    </recommendedName>
</protein>
<dbReference type="OrthoDB" id="2646539at2759"/>
<organism evidence="1 2">
    <name type="scientific">Suillus luteus UH-Slu-Lm8-n1</name>
    <dbReference type="NCBI Taxonomy" id="930992"/>
    <lineage>
        <taxon>Eukaryota</taxon>
        <taxon>Fungi</taxon>
        <taxon>Dikarya</taxon>
        <taxon>Basidiomycota</taxon>
        <taxon>Agaricomycotina</taxon>
        <taxon>Agaricomycetes</taxon>
        <taxon>Agaricomycetidae</taxon>
        <taxon>Boletales</taxon>
        <taxon>Suillineae</taxon>
        <taxon>Suillaceae</taxon>
        <taxon>Suillus</taxon>
    </lineage>
</organism>
<dbReference type="Gene3D" id="2.40.70.10">
    <property type="entry name" value="Acid Proteases"/>
    <property type="match status" value="1"/>
</dbReference>
<dbReference type="InterPro" id="IPR021109">
    <property type="entry name" value="Peptidase_aspartic_dom_sf"/>
</dbReference>
<dbReference type="STRING" id="930992.A0A0D0AQ14"/>